<name>A0A9D1JZU2_9FIRM</name>
<dbReference type="InterPro" id="IPR026906">
    <property type="entry name" value="LRR_5"/>
</dbReference>
<dbReference type="Pfam" id="PF13306">
    <property type="entry name" value="LRR_5"/>
    <property type="match status" value="1"/>
</dbReference>
<dbReference type="InterPro" id="IPR053139">
    <property type="entry name" value="Surface_bspA-like"/>
</dbReference>
<dbReference type="SUPFAM" id="SSF52058">
    <property type="entry name" value="L domain-like"/>
    <property type="match status" value="1"/>
</dbReference>
<dbReference type="EMBL" id="DVJP01000049">
    <property type="protein sequence ID" value="HIS76611.1"/>
    <property type="molecule type" value="Genomic_DNA"/>
</dbReference>
<sequence length="332" mass="36393">MASSYSCPVCGYDPGRDAGKYPSLARIRAEKVPFGGGHAPDPEEIARLKARIAQLEALLEEKYSASPRPVPEDPLWTNGGISGSIRPRGNVNLPAEVSVPAFLKGNPVTKLAVSAFRGKPVRRVFLPEGLTEIGGECFADCRKLEEVYLPSTLREIQWSAFSGCERLNHLVLPEGLLRIGSECFYRAGLQEICIPSTVREIGDGAFSDCDELRAARLPQGLEKTGIRLFSNCGGLESVQLPDGLAVIEAYMFENCEMLREIRLPASLRSIGDHAFSGCSSLRELELPNGVEKIHREAFAGCRELSRLVLPAAMYGKPLPRLRQTYGVVYRTE</sequence>
<dbReference type="Gene3D" id="3.80.10.10">
    <property type="entry name" value="Ribonuclease Inhibitor"/>
    <property type="match status" value="1"/>
</dbReference>
<dbReference type="PANTHER" id="PTHR45661:SF3">
    <property type="entry name" value="IG-LIKE DOMAIN-CONTAINING PROTEIN"/>
    <property type="match status" value="1"/>
</dbReference>
<comment type="caution">
    <text evidence="1">The sequence shown here is derived from an EMBL/GenBank/DDBJ whole genome shotgun (WGS) entry which is preliminary data.</text>
</comment>
<reference evidence="1" key="2">
    <citation type="journal article" date="2021" name="PeerJ">
        <title>Extensive microbial diversity within the chicken gut microbiome revealed by metagenomics and culture.</title>
        <authorList>
            <person name="Gilroy R."/>
            <person name="Ravi A."/>
            <person name="Getino M."/>
            <person name="Pursley I."/>
            <person name="Horton D.L."/>
            <person name="Alikhan N.F."/>
            <person name="Baker D."/>
            <person name="Gharbi K."/>
            <person name="Hall N."/>
            <person name="Watson M."/>
            <person name="Adriaenssens E.M."/>
            <person name="Foster-Nyarko E."/>
            <person name="Jarju S."/>
            <person name="Secka A."/>
            <person name="Antonio M."/>
            <person name="Oren A."/>
            <person name="Chaudhuri R.R."/>
            <person name="La Ragione R."/>
            <person name="Hildebrand F."/>
            <person name="Pallen M.J."/>
        </authorList>
    </citation>
    <scope>NUCLEOTIDE SEQUENCE</scope>
    <source>
        <strain evidence="1">CHK199-13235</strain>
    </source>
</reference>
<gene>
    <name evidence="1" type="ORF">IAB51_07350</name>
</gene>
<protein>
    <submittedName>
        <fullName evidence="1">Leucine-rich repeat protein</fullName>
    </submittedName>
</protein>
<organism evidence="1 2">
    <name type="scientific">Candidatus Merdivicinus excrementipullorum</name>
    <dbReference type="NCBI Taxonomy" id="2840867"/>
    <lineage>
        <taxon>Bacteria</taxon>
        <taxon>Bacillati</taxon>
        <taxon>Bacillota</taxon>
        <taxon>Clostridia</taxon>
        <taxon>Eubacteriales</taxon>
        <taxon>Oscillospiraceae</taxon>
        <taxon>Oscillospiraceae incertae sedis</taxon>
        <taxon>Candidatus Merdivicinus</taxon>
    </lineage>
</organism>
<accession>A0A9D1JZU2</accession>
<dbReference type="PANTHER" id="PTHR45661">
    <property type="entry name" value="SURFACE ANTIGEN"/>
    <property type="match status" value="1"/>
</dbReference>
<proteinExistence type="predicted"/>
<evidence type="ECO:0000313" key="2">
    <source>
        <dbReference type="Proteomes" id="UP000824002"/>
    </source>
</evidence>
<dbReference type="Proteomes" id="UP000824002">
    <property type="component" value="Unassembled WGS sequence"/>
</dbReference>
<evidence type="ECO:0000313" key="1">
    <source>
        <dbReference type="EMBL" id="HIS76611.1"/>
    </source>
</evidence>
<dbReference type="InterPro" id="IPR032675">
    <property type="entry name" value="LRR_dom_sf"/>
</dbReference>
<dbReference type="AlphaFoldDB" id="A0A9D1JZU2"/>
<reference evidence="1" key="1">
    <citation type="submission" date="2020-10" db="EMBL/GenBank/DDBJ databases">
        <authorList>
            <person name="Gilroy R."/>
        </authorList>
    </citation>
    <scope>NUCLEOTIDE SEQUENCE</scope>
    <source>
        <strain evidence="1">CHK199-13235</strain>
    </source>
</reference>